<dbReference type="OrthoDB" id="2304001at2759"/>
<organism evidence="1 2">
    <name type="scientific">Diversispora eburnea</name>
    <dbReference type="NCBI Taxonomy" id="1213867"/>
    <lineage>
        <taxon>Eukaryota</taxon>
        <taxon>Fungi</taxon>
        <taxon>Fungi incertae sedis</taxon>
        <taxon>Mucoromycota</taxon>
        <taxon>Glomeromycotina</taxon>
        <taxon>Glomeromycetes</taxon>
        <taxon>Diversisporales</taxon>
        <taxon>Diversisporaceae</taxon>
        <taxon>Diversispora</taxon>
    </lineage>
</organism>
<gene>
    <name evidence="1" type="ORF">DEBURN_LOCUS9260</name>
</gene>
<dbReference type="AlphaFoldDB" id="A0A9N9CB18"/>
<comment type="caution">
    <text evidence="1">The sequence shown here is derived from an EMBL/GenBank/DDBJ whole genome shotgun (WGS) entry which is preliminary data.</text>
</comment>
<dbReference type="Proteomes" id="UP000789706">
    <property type="component" value="Unassembled WGS sequence"/>
</dbReference>
<keyword evidence="2" id="KW-1185">Reference proteome</keyword>
<sequence length="157" mass="18070">MSKRTSASLKNNAISRTFFEAKIGRSYDNTGIKFLSPSMTNPSMPLQFHAKKYLSTIPISLTDKSMNNLNTYFTECSFDLKHIQDYPGLYKIGLDICDENCDYEDLEFKCNCNTKHIEYYNDSTLSIIESVECWIYNNLTRPTTDKIKSLMTLSYSA</sequence>
<evidence type="ECO:0000313" key="2">
    <source>
        <dbReference type="Proteomes" id="UP000789706"/>
    </source>
</evidence>
<name>A0A9N9CB18_9GLOM</name>
<proteinExistence type="predicted"/>
<reference evidence="1" key="1">
    <citation type="submission" date="2021-06" db="EMBL/GenBank/DDBJ databases">
        <authorList>
            <person name="Kallberg Y."/>
            <person name="Tangrot J."/>
            <person name="Rosling A."/>
        </authorList>
    </citation>
    <scope>NUCLEOTIDE SEQUENCE</scope>
    <source>
        <strain evidence="1">AZ414A</strain>
    </source>
</reference>
<evidence type="ECO:0000313" key="1">
    <source>
        <dbReference type="EMBL" id="CAG8595386.1"/>
    </source>
</evidence>
<accession>A0A9N9CB18</accession>
<dbReference type="EMBL" id="CAJVPK010001686">
    <property type="protein sequence ID" value="CAG8595386.1"/>
    <property type="molecule type" value="Genomic_DNA"/>
</dbReference>
<protein>
    <submittedName>
        <fullName evidence="1">9958_t:CDS:1</fullName>
    </submittedName>
</protein>